<evidence type="ECO:0000313" key="2">
    <source>
        <dbReference type="EMBL" id="SEQ86591.1"/>
    </source>
</evidence>
<name>A0A1H9JHY2_9SPIR</name>
<dbReference type="SUPFAM" id="SSF51695">
    <property type="entry name" value="PLC-like phosphodiesterases"/>
    <property type="match status" value="1"/>
</dbReference>
<dbReference type="OrthoDB" id="384721at2"/>
<dbReference type="EMBL" id="FOFU01000013">
    <property type="protein sequence ID" value="SEQ86591.1"/>
    <property type="molecule type" value="Genomic_DNA"/>
</dbReference>
<organism evidence="2 3">
    <name type="scientific">Treponema bryantii</name>
    <dbReference type="NCBI Taxonomy" id="163"/>
    <lineage>
        <taxon>Bacteria</taxon>
        <taxon>Pseudomonadati</taxon>
        <taxon>Spirochaetota</taxon>
        <taxon>Spirochaetia</taxon>
        <taxon>Spirochaetales</taxon>
        <taxon>Treponemataceae</taxon>
        <taxon>Treponema</taxon>
    </lineage>
</organism>
<protein>
    <submittedName>
        <fullName evidence="2">Glycerophosphoryl diester phosphodiesterase</fullName>
    </submittedName>
</protein>
<evidence type="ECO:0000313" key="3">
    <source>
        <dbReference type="Proteomes" id="UP000182360"/>
    </source>
</evidence>
<feature type="domain" description="GP-PDE" evidence="1">
    <location>
        <begin position="43"/>
        <end position="329"/>
    </location>
</feature>
<dbReference type="GO" id="GO:0006629">
    <property type="term" value="P:lipid metabolic process"/>
    <property type="evidence" value="ECO:0007669"/>
    <property type="project" value="InterPro"/>
</dbReference>
<keyword evidence="3" id="KW-1185">Reference proteome</keyword>
<reference evidence="2 3" key="1">
    <citation type="submission" date="2016-10" db="EMBL/GenBank/DDBJ databases">
        <authorList>
            <person name="de Groot N.N."/>
        </authorList>
    </citation>
    <scope>NUCLEOTIDE SEQUENCE [LARGE SCALE GENOMIC DNA]</scope>
    <source>
        <strain evidence="2 3">B25</strain>
    </source>
</reference>
<dbReference type="GO" id="GO:0008081">
    <property type="term" value="F:phosphoric diester hydrolase activity"/>
    <property type="evidence" value="ECO:0007669"/>
    <property type="project" value="InterPro"/>
</dbReference>
<dbReference type="Gene3D" id="3.20.20.190">
    <property type="entry name" value="Phosphatidylinositol (PI) phosphodiesterase"/>
    <property type="match status" value="1"/>
</dbReference>
<dbReference type="PROSITE" id="PS51704">
    <property type="entry name" value="GP_PDE"/>
    <property type="match status" value="1"/>
</dbReference>
<dbReference type="Pfam" id="PF03009">
    <property type="entry name" value="GDPD"/>
    <property type="match status" value="1"/>
</dbReference>
<sequence>MKKIKIIGCCLSAVFAFFVIINIIPAKKFNSENVFINHNPGKPMLAAHRGGAITRPENTLMAYRNAVASYDIDIVESDIWITKDGKIVFSHDGTIDRMSDISLFDNTKDEHEIGDYTLDELKEFNFGYGFKDKKGNYPYRELVTVDQPDRREVLKESGLQILEVESLFKEFYTAKPDLLFIVEIKNGGEQGFKAVQALDDLLTNKYPEFKKNVVIGTFHDEISKDLRENHPDLLRGASTGDACRFIISHIFGVNIFSKADFACLQIPTSYKVKGVKISLDRKTFIKRAHRRNIAVQYWTINTAEEMRQLAALGCDCIMTDDPELFVEVAKEWK</sequence>
<dbReference type="RefSeq" id="WP_074645498.1">
    <property type="nucleotide sequence ID" value="NZ_FOFU01000013.1"/>
</dbReference>
<dbReference type="PANTHER" id="PTHR46211">
    <property type="entry name" value="GLYCEROPHOSPHORYL DIESTER PHOSPHODIESTERASE"/>
    <property type="match status" value="1"/>
</dbReference>
<proteinExistence type="predicted"/>
<dbReference type="Proteomes" id="UP000182360">
    <property type="component" value="Unassembled WGS sequence"/>
</dbReference>
<accession>A0A1H9JHY2</accession>
<dbReference type="InterPro" id="IPR017946">
    <property type="entry name" value="PLC-like_Pdiesterase_TIM-brl"/>
</dbReference>
<dbReference type="InterPro" id="IPR030395">
    <property type="entry name" value="GP_PDE_dom"/>
</dbReference>
<dbReference type="AlphaFoldDB" id="A0A1H9JHY2"/>
<gene>
    <name evidence="2" type="ORF">SAMN04487977_11329</name>
</gene>
<dbReference type="PANTHER" id="PTHR46211:SF14">
    <property type="entry name" value="GLYCEROPHOSPHODIESTER PHOSPHODIESTERASE"/>
    <property type="match status" value="1"/>
</dbReference>
<evidence type="ECO:0000259" key="1">
    <source>
        <dbReference type="PROSITE" id="PS51704"/>
    </source>
</evidence>